<keyword evidence="2" id="KW-0472">Membrane</keyword>
<protein>
    <submittedName>
        <fullName evidence="3">Uncharacterized protein</fullName>
    </submittedName>
</protein>
<sequence>MNILLLTDSNILIWVLMFVSFLIGWFMSRAFPGKKKPVETNNDTSTTGKENHETDTGEVHKIKAVLRYGRSGASVVDSENEIFTSKIPKPNGIKSNPKLNFSNIGHAGPEAKDDLKQIAGIGPFIEEKLNTIGIYTYSQLSKMNDEEIDAITELIEFFPGRIKRDDWKGQAKNLLGNSRSELN</sequence>
<organism evidence="3 4">
    <name type="scientific">Zhouia spongiae</name>
    <dbReference type="NCBI Taxonomy" id="2202721"/>
    <lineage>
        <taxon>Bacteria</taxon>
        <taxon>Pseudomonadati</taxon>
        <taxon>Bacteroidota</taxon>
        <taxon>Flavobacteriia</taxon>
        <taxon>Flavobacteriales</taxon>
        <taxon>Flavobacteriaceae</taxon>
        <taxon>Zhouia</taxon>
    </lineage>
</organism>
<keyword evidence="2" id="KW-0812">Transmembrane</keyword>
<dbReference type="EMBL" id="CP094326">
    <property type="protein sequence ID" value="UNY98012.1"/>
    <property type="molecule type" value="Genomic_DNA"/>
</dbReference>
<feature type="region of interest" description="Disordered" evidence="1">
    <location>
        <begin position="36"/>
        <end position="56"/>
    </location>
</feature>
<gene>
    <name evidence="3" type="ORF">MQE36_13065</name>
</gene>
<dbReference type="Gene3D" id="1.10.150.20">
    <property type="entry name" value="5' to 3' exonuclease, C-terminal subdomain"/>
    <property type="match status" value="1"/>
</dbReference>
<feature type="transmembrane region" description="Helical" evidence="2">
    <location>
        <begin position="12"/>
        <end position="31"/>
    </location>
</feature>
<feature type="compositionally biased region" description="Polar residues" evidence="1">
    <location>
        <begin position="39"/>
        <end position="48"/>
    </location>
</feature>
<keyword evidence="4" id="KW-1185">Reference proteome</keyword>
<evidence type="ECO:0000256" key="2">
    <source>
        <dbReference type="SAM" id="Phobius"/>
    </source>
</evidence>
<proteinExistence type="predicted"/>
<evidence type="ECO:0000256" key="1">
    <source>
        <dbReference type="SAM" id="MobiDB-lite"/>
    </source>
</evidence>
<keyword evidence="2" id="KW-1133">Transmembrane helix</keyword>
<evidence type="ECO:0000313" key="3">
    <source>
        <dbReference type="EMBL" id="UNY98012.1"/>
    </source>
</evidence>
<reference evidence="3 4" key="1">
    <citation type="journal article" date="2018" name="Int. J. Syst. Evol. Microbiol.">
        <title>Zhouia spongiae sp. nov., isolated from a marine sponge.</title>
        <authorList>
            <person name="Zhuang L."/>
            <person name="Lin B."/>
            <person name="Qin F."/>
            <person name="Luo L."/>
        </authorList>
    </citation>
    <scope>NUCLEOTIDE SEQUENCE [LARGE SCALE GENOMIC DNA]</scope>
    <source>
        <strain evidence="3 4">HN-Y44</strain>
    </source>
</reference>
<accession>A0ABY3YK36</accession>
<dbReference type="RefSeq" id="WP_242936422.1">
    <property type="nucleotide sequence ID" value="NZ_CP094326.1"/>
</dbReference>
<name>A0ABY3YK36_9FLAO</name>
<dbReference type="Proteomes" id="UP000829476">
    <property type="component" value="Chromosome"/>
</dbReference>
<evidence type="ECO:0000313" key="4">
    <source>
        <dbReference type="Proteomes" id="UP000829476"/>
    </source>
</evidence>